<evidence type="ECO:0000256" key="4">
    <source>
        <dbReference type="PIRNR" id="PIRNR037567"/>
    </source>
</evidence>
<evidence type="ECO:0000256" key="1">
    <source>
        <dbReference type="ARBA" id="ARBA00007137"/>
    </source>
</evidence>
<proteinExistence type="inferred from homology"/>
<feature type="region of interest" description="Disordered" evidence="5">
    <location>
        <begin position="1"/>
        <end position="35"/>
    </location>
</feature>
<dbReference type="RefSeq" id="WP_047764622.1">
    <property type="nucleotide sequence ID" value="NZ_LAQL01000008.1"/>
</dbReference>
<dbReference type="EMBL" id="LAQL01000008">
    <property type="protein sequence ID" value="KLN60087.1"/>
    <property type="molecule type" value="Genomic_DNA"/>
</dbReference>
<dbReference type="InterPro" id="IPR038601">
    <property type="entry name" value="MttB-like_sf"/>
</dbReference>
<dbReference type="Pfam" id="PF06253">
    <property type="entry name" value="MTTB"/>
    <property type="match status" value="1"/>
</dbReference>
<evidence type="ECO:0000256" key="5">
    <source>
        <dbReference type="SAM" id="MobiDB-lite"/>
    </source>
</evidence>
<dbReference type="GO" id="GO:0008168">
    <property type="term" value="F:methyltransferase activity"/>
    <property type="evidence" value="ECO:0007669"/>
    <property type="project" value="UniProtKB-KW"/>
</dbReference>
<protein>
    <recommendedName>
        <fullName evidence="4">Methyltransferase</fullName>
        <ecNumber evidence="4">2.1.1.-</ecNumber>
    </recommendedName>
</protein>
<evidence type="ECO:0000313" key="6">
    <source>
        <dbReference type="EMBL" id="KLN60087.1"/>
    </source>
</evidence>
<evidence type="ECO:0000256" key="2">
    <source>
        <dbReference type="ARBA" id="ARBA00022603"/>
    </source>
</evidence>
<dbReference type="AlphaFoldDB" id="A0A0H2MH60"/>
<keyword evidence="3 4" id="KW-0808">Transferase</keyword>
<dbReference type="PATRIC" id="fig|1489064.4.peg.3914"/>
<dbReference type="Gene3D" id="3.20.20.480">
    <property type="entry name" value="Trimethylamine methyltransferase-like"/>
    <property type="match status" value="1"/>
</dbReference>
<dbReference type="PIRSF" id="PIRSF037567">
    <property type="entry name" value="MTTB_MeTrfase"/>
    <property type="match status" value="1"/>
</dbReference>
<keyword evidence="7" id="KW-1185">Reference proteome</keyword>
<evidence type="ECO:0000256" key="3">
    <source>
        <dbReference type="ARBA" id="ARBA00022679"/>
    </source>
</evidence>
<feature type="compositionally biased region" description="Low complexity" evidence="5">
    <location>
        <begin position="24"/>
        <end position="35"/>
    </location>
</feature>
<name>A0A0H2MH60_9PROT</name>
<dbReference type="InterPro" id="IPR010426">
    <property type="entry name" value="MTTB_MeTrfase"/>
</dbReference>
<dbReference type="STRING" id="1489064.WH96_12905"/>
<comment type="caution">
    <text evidence="6">The sequence shown here is derived from an EMBL/GenBank/DDBJ whole genome shotgun (WGS) entry which is preliminary data.</text>
</comment>
<organism evidence="6 7">
    <name type="scientific">Kiloniella spongiae</name>
    <dbReference type="NCBI Taxonomy" id="1489064"/>
    <lineage>
        <taxon>Bacteria</taxon>
        <taxon>Pseudomonadati</taxon>
        <taxon>Pseudomonadota</taxon>
        <taxon>Alphaproteobacteria</taxon>
        <taxon>Rhodospirillales</taxon>
        <taxon>Kiloniellaceae</taxon>
        <taxon>Kiloniella</taxon>
    </lineage>
</organism>
<dbReference type="Proteomes" id="UP000035444">
    <property type="component" value="Unassembled WGS sequence"/>
</dbReference>
<dbReference type="GO" id="GO:0015948">
    <property type="term" value="P:methanogenesis"/>
    <property type="evidence" value="ECO:0007669"/>
    <property type="project" value="UniProtKB-UniRule"/>
</dbReference>
<comment type="similarity">
    <text evidence="1 4">Belongs to the trimethylamine methyltransferase family.</text>
</comment>
<evidence type="ECO:0000313" key="7">
    <source>
        <dbReference type="Proteomes" id="UP000035444"/>
    </source>
</evidence>
<dbReference type="EC" id="2.1.1.-" evidence="4"/>
<dbReference type="GO" id="GO:0032259">
    <property type="term" value="P:methylation"/>
    <property type="evidence" value="ECO:0007669"/>
    <property type="project" value="UniProtKB-KW"/>
</dbReference>
<reference evidence="6 7" key="1">
    <citation type="submission" date="2015-03" db="EMBL/GenBank/DDBJ databases">
        <title>Genome Sequence of Kiloniella spongiae MEBiC09566, isolated from a marine sponge.</title>
        <authorList>
            <person name="Shao Z."/>
            <person name="Wang L."/>
            <person name="Li X."/>
        </authorList>
    </citation>
    <scope>NUCLEOTIDE SEQUENCE [LARGE SCALE GENOMIC DNA]</scope>
    <source>
        <strain evidence="6 7">MEBiC09566</strain>
    </source>
</reference>
<gene>
    <name evidence="6" type="ORF">WH96_12905</name>
</gene>
<keyword evidence="2 6" id="KW-0489">Methyltransferase</keyword>
<accession>A0A0H2MH60</accession>
<sequence>MSDTEKRSGRAGRAGRGRSGGGATSRRAARSGGSSEQLKYITRNIPYFETLNEEALEIIEYNAETVLEEIGIEFRDDPEALQILKDNGCDVQGERVRFPRGLARQWCAHAPSEFTQHARNTERSVVIGGKNTVFAPVYGPPFVRDLDGGRRYATIEDFRNFVKLTYSMPALHHSGGTVCEPVDIPVNKRHLDMLYTHMRFSDKPYMGSVTAPERAEDSIAMSKLVFGDDFVENNTVMISLINANSPMTFDDTMLGALKVYARHMQACIITPFILAGAMAPVTAAGVMAQSLAEGMAGIAFAQMVRKGAPVVMGSFASSISMQSGAPTFGTPEPALVLYGMAQLARRLGVPFRSGGSLCGSKLPDAQAAYESANTILPTSLAGVNFTLHAAGWLEGGLISSYEKLVMDADQLGMMQRMLEGYDMTENGQAMDALREVGPGNHFLGCAHTQANFETAFFRSNIADNNSFEQWESEGSLDAYQRANAVVKKTLEQYVAPDLDASIDEALNEFIIKKKDSMPDAFT</sequence>